<dbReference type="PANTHER" id="PTHR13501">
    <property type="entry name" value="CHLOROPLAST 50S RIBOSOMAL PROTEIN L22-RELATED"/>
    <property type="match status" value="1"/>
</dbReference>
<keyword evidence="3 7" id="KW-0694">RNA-binding</keyword>
<evidence type="ECO:0000256" key="5">
    <source>
        <dbReference type="ARBA" id="ARBA00023274"/>
    </source>
</evidence>
<dbReference type="AlphaFoldDB" id="A0A2G6JAS3"/>
<dbReference type="InterPro" id="IPR001063">
    <property type="entry name" value="Ribosomal_uL22"/>
</dbReference>
<dbReference type="FunFam" id="3.90.470.10:FF:000001">
    <property type="entry name" value="50S ribosomal protein L22"/>
    <property type="match status" value="1"/>
</dbReference>
<protein>
    <recommendedName>
        <fullName evidence="6 7">Large ribosomal subunit protein uL22</fullName>
    </recommendedName>
</protein>
<evidence type="ECO:0000313" key="11">
    <source>
        <dbReference type="EMBL" id="PIE20518.1"/>
    </source>
</evidence>
<comment type="subunit">
    <text evidence="7 9">Part of the 50S ribosomal subunit.</text>
</comment>
<dbReference type="Pfam" id="PF00237">
    <property type="entry name" value="Ribosomal_L22"/>
    <property type="match status" value="1"/>
</dbReference>
<dbReference type="GO" id="GO:0003735">
    <property type="term" value="F:structural constituent of ribosome"/>
    <property type="evidence" value="ECO:0007669"/>
    <property type="project" value="InterPro"/>
</dbReference>
<sequence length="109" mass="11816">MEVAAKHKGARISAQKARLVADQIRGKSVGEALNILAFSPKKGAALVKKVLESAIANAEHNEGADIDELRVSTVFVDEAMTMKRIKPRAKGRADRILKRSCHITVKVAD</sequence>
<keyword evidence="4 7" id="KW-0689">Ribosomal protein</keyword>
<evidence type="ECO:0000256" key="1">
    <source>
        <dbReference type="ARBA" id="ARBA00009451"/>
    </source>
</evidence>
<dbReference type="HAMAP" id="MF_01331_B">
    <property type="entry name" value="Ribosomal_uL22_B"/>
    <property type="match status" value="1"/>
</dbReference>
<gene>
    <name evidence="7" type="primary">rplV</name>
    <name evidence="11" type="ORF">CSA61_01945</name>
</gene>
<evidence type="ECO:0000256" key="2">
    <source>
        <dbReference type="ARBA" id="ARBA00022730"/>
    </source>
</evidence>
<dbReference type="PROSITE" id="PS00464">
    <property type="entry name" value="RIBOSOMAL_L22"/>
    <property type="match status" value="1"/>
</dbReference>
<comment type="similarity">
    <text evidence="1 7 8">Belongs to the universal ribosomal protein uL22 family.</text>
</comment>
<accession>A0A2G6JAS3</accession>
<organism evidence="11 12">
    <name type="scientific">Neptuniibacter caesariensis</name>
    <dbReference type="NCBI Taxonomy" id="207954"/>
    <lineage>
        <taxon>Bacteria</taxon>
        <taxon>Pseudomonadati</taxon>
        <taxon>Pseudomonadota</taxon>
        <taxon>Gammaproteobacteria</taxon>
        <taxon>Oceanospirillales</taxon>
        <taxon>Oceanospirillaceae</taxon>
        <taxon>Neptuniibacter</taxon>
    </lineage>
</organism>
<dbReference type="PANTHER" id="PTHR13501:SF8">
    <property type="entry name" value="LARGE RIBOSOMAL SUBUNIT PROTEIN UL22M"/>
    <property type="match status" value="1"/>
</dbReference>
<evidence type="ECO:0000256" key="8">
    <source>
        <dbReference type="RuleBase" id="RU004005"/>
    </source>
</evidence>
<dbReference type="InterPro" id="IPR036394">
    <property type="entry name" value="Ribosomal_uL22_sf"/>
</dbReference>
<evidence type="ECO:0000256" key="7">
    <source>
        <dbReference type="HAMAP-Rule" id="MF_01331"/>
    </source>
</evidence>
<keyword evidence="5 7" id="KW-0687">Ribonucleoprotein</keyword>
<dbReference type="InterPro" id="IPR018260">
    <property type="entry name" value="Ribosomal_uL22_CS"/>
</dbReference>
<comment type="function">
    <text evidence="7 10">This protein binds specifically to 23S rRNA; its binding is stimulated by other ribosomal proteins, e.g., L4, L17, and L20. It is important during the early stages of 50S assembly. It makes multiple contacts with different domains of the 23S rRNA in the assembled 50S subunit and ribosome.</text>
</comment>
<dbReference type="Gene3D" id="3.90.470.10">
    <property type="entry name" value="Ribosomal protein L22/L17"/>
    <property type="match status" value="1"/>
</dbReference>
<reference evidence="11 12" key="1">
    <citation type="submission" date="2017-10" db="EMBL/GenBank/DDBJ databases">
        <title>Novel microbial diversity and functional potential in the marine mammal oral microbiome.</title>
        <authorList>
            <person name="Dudek N.K."/>
            <person name="Sun C.L."/>
            <person name="Burstein D."/>
            <person name="Kantor R.S."/>
            <person name="Aliaga Goltsman D.S."/>
            <person name="Bik E.M."/>
            <person name="Thomas B.C."/>
            <person name="Banfield J.F."/>
            <person name="Relman D.A."/>
        </authorList>
    </citation>
    <scope>NUCLEOTIDE SEQUENCE [LARGE SCALE GENOMIC DNA]</scope>
    <source>
        <strain evidence="11">DOLJORAL78_49_30</strain>
    </source>
</reference>
<evidence type="ECO:0000256" key="9">
    <source>
        <dbReference type="RuleBase" id="RU004006"/>
    </source>
</evidence>
<comment type="function">
    <text evidence="7">The globular domain of the protein is located near the polypeptide exit tunnel on the outside of the subunit, while an extended beta-hairpin is found that lines the wall of the exit tunnel in the center of the 70S ribosome.</text>
</comment>
<proteinExistence type="inferred from homology"/>
<dbReference type="InterPro" id="IPR047867">
    <property type="entry name" value="Ribosomal_uL22_bac/org-type"/>
</dbReference>
<evidence type="ECO:0000256" key="4">
    <source>
        <dbReference type="ARBA" id="ARBA00022980"/>
    </source>
</evidence>
<keyword evidence="2 7" id="KW-0699">rRNA-binding</keyword>
<dbReference type="NCBIfam" id="TIGR01044">
    <property type="entry name" value="rplV_bact"/>
    <property type="match status" value="1"/>
</dbReference>
<dbReference type="Proteomes" id="UP000242733">
    <property type="component" value="Unassembled WGS sequence"/>
</dbReference>
<dbReference type="SUPFAM" id="SSF54843">
    <property type="entry name" value="Ribosomal protein L22"/>
    <property type="match status" value="1"/>
</dbReference>
<dbReference type="GO" id="GO:0019843">
    <property type="term" value="F:rRNA binding"/>
    <property type="evidence" value="ECO:0007669"/>
    <property type="project" value="UniProtKB-UniRule"/>
</dbReference>
<evidence type="ECO:0000256" key="10">
    <source>
        <dbReference type="RuleBase" id="RU004008"/>
    </source>
</evidence>
<evidence type="ECO:0000313" key="12">
    <source>
        <dbReference type="Proteomes" id="UP000242733"/>
    </source>
</evidence>
<name>A0A2G6JAS3_NEPCE</name>
<dbReference type="InterPro" id="IPR005727">
    <property type="entry name" value="Ribosomal_uL22_bac/chlpt-type"/>
</dbReference>
<dbReference type="GO" id="GO:0006412">
    <property type="term" value="P:translation"/>
    <property type="evidence" value="ECO:0007669"/>
    <property type="project" value="UniProtKB-UniRule"/>
</dbReference>
<dbReference type="CDD" id="cd00336">
    <property type="entry name" value="Ribosomal_L22"/>
    <property type="match status" value="1"/>
</dbReference>
<evidence type="ECO:0000256" key="3">
    <source>
        <dbReference type="ARBA" id="ARBA00022884"/>
    </source>
</evidence>
<dbReference type="EMBL" id="PDSG01000006">
    <property type="protein sequence ID" value="PIE20518.1"/>
    <property type="molecule type" value="Genomic_DNA"/>
</dbReference>
<evidence type="ECO:0000256" key="6">
    <source>
        <dbReference type="ARBA" id="ARBA00035207"/>
    </source>
</evidence>
<comment type="caution">
    <text evidence="11">The sequence shown here is derived from an EMBL/GenBank/DDBJ whole genome shotgun (WGS) entry which is preliminary data.</text>
</comment>
<dbReference type="GO" id="GO:0022625">
    <property type="term" value="C:cytosolic large ribosomal subunit"/>
    <property type="evidence" value="ECO:0007669"/>
    <property type="project" value="TreeGrafter"/>
</dbReference>